<dbReference type="PANTHER" id="PTHR15653:SF0">
    <property type="entry name" value="CONNECTOR OF KINASE TO AP-1, ISOFORM E"/>
    <property type="match status" value="1"/>
</dbReference>
<dbReference type="InterPro" id="IPR036322">
    <property type="entry name" value="WD40_repeat_dom_sf"/>
</dbReference>
<protein>
    <submittedName>
        <fullName evidence="4">WD40-repeat-containing domain protein</fullName>
    </submittedName>
</protein>
<dbReference type="SMART" id="SM00320">
    <property type="entry name" value="WD40"/>
    <property type="match status" value="2"/>
</dbReference>
<keyword evidence="1 3" id="KW-0853">WD repeat</keyword>
<evidence type="ECO:0000313" key="4">
    <source>
        <dbReference type="EMBL" id="RKP13285.1"/>
    </source>
</evidence>
<dbReference type="Proteomes" id="UP000267251">
    <property type="component" value="Unassembled WGS sequence"/>
</dbReference>
<sequence>EPLVTYRAHLGAVHSVAISHSKRRCYSAGVDASIFVWAMPSTERDMLASFDPKCVIGHMVGHTDVIWDVQLDERSGLLASASSDGTVKLWDTERTNQPLRSSLTLDGI</sequence>
<dbReference type="Pfam" id="PF00400">
    <property type="entry name" value="WD40"/>
    <property type="match status" value="2"/>
</dbReference>
<proteinExistence type="predicted"/>
<feature type="repeat" description="WD" evidence="3">
    <location>
        <begin position="6"/>
        <end position="47"/>
    </location>
</feature>
<dbReference type="OrthoDB" id="6262491at2759"/>
<accession>A0A4P9Y347</accession>
<dbReference type="PANTHER" id="PTHR15653">
    <property type="entry name" value="STRIATIN"/>
    <property type="match status" value="1"/>
</dbReference>
<dbReference type="SUPFAM" id="SSF50978">
    <property type="entry name" value="WD40 repeat-like"/>
    <property type="match status" value="1"/>
</dbReference>
<evidence type="ECO:0000256" key="2">
    <source>
        <dbReference type="ARBA" id="ARBA00022737"/>
    </source>
</evidence>
<dbReference type="InterPro" id="IPR015943">
    <property type="entry name" value="WD40/YVTN_repeat-like_dom_sf"/>
</dbReference>
<dbReference type="PROSITE" id="PS00678">
    <property type="entry name" value="WD_REPEATS_1"/>
    <property type="match status" value="1"/>
</dbReference>
<dbReference type="PROSITE" id="PS50082">
    <property type="entry name" value="WD_REPEATS_2"/>
    <property type="match status" value="2"/>
</dbReference>
<evidence type="ECO:0000313" key="5">
    <source>
        <dbReference type="Proteomes" id="UP000267251"/>
    </source>
</evidence>
<dbReference type="InterPro" id="IPR019775">
    <property type="entry name" value="WD40_repeat_CS"/>
</dbReference>
<organism evidence="4 5">
    <name type="scientific">Piptocephalis cylindrospora</name>
    <dbReference type="NCBI Taxonomy" id="1907219"/>
    <lineage>
        <taxon>Eukaryota</taxon>
        <taxon>Fungi</taxon>
        <taxon>Fungi incertae sedis</taxon>
        <taxon>Zoopagomycota</taxon>
        <taxon>Zoopagomycotina</taxon>
        <taxon>Zoopagomycetes</taxon>
        <taxon>Zoopagales</taxon>
        <taxon>Piptocephalidaceae</taxon>
        <taxon>Piptocephalis</taxon>
    </lineage>
</organism>
<dbReference type="Gene3D" id="2.130.10.10">
    <property type="entry name" value="YVTN repeat-like/Quinoprotein amine dehydrogenase"/>
    <property type="match status" value="1"/>
</dbReference>
<keyword evidence="5" id="KW-1185">Reference proteome</keyword>
<keyword evidence="2" id="KW-0677">Repeat</keyword>
<reference evidence="5" key="1">
    <citation type="journal article" date="2018" name="Nat. Microbiol.">
        <title>Leveraging single-cell genomics to expand the fungal tree of life.</title>
        <authorList>
            <person name="Ahrendt S.R."/>
            <person name="Quandt C.A."/>
            <person name="Ciobanu D."/>
            <person name="Clum A."/>
            <person name="Salamov A."/>
            <person name="Andreopoulos B."/>
            <person name="Cheng J.F."/>
            <person name="Woyke T."/>
            <person name="Pelin A."/>
            <person name="Henrissat B."/>
            <person name="Reynolds N.K."/>
            <person name="Benny G.L."/>
            <person name="Smith M.E."/>
            <person name="James T.Y."/>
            <person name="Grigoriev I.V."/>
        </authorList>
    </citation>
    <scope>NUCLEOTIDE SEQUENCE [LARGE SCALE GENOMIC DNA]</scope>
</reference>
<evidence type="ECO:0000256" key="3">
    <source>
        <dbReference type="PROSITE-ProRule" id="PRU00221"/>
    </source>
</evidence>
<dbReference type="AlphaFoldDB" id="A0A4P9Y347"/>
<feature type="repeat" description="WD" evidence="3">
    <location>
        <begin position="59"/>
        <end position="100"/>
    </location>
</feature>
<dbReference type="EMBL" id="KZ988060">
    <property type="protein sequence ID" value="RKP13285.1"/>
    <property type="molecule type" value="Genomic_DNA"/>
</dbReference>
<evidence type="ECO:0000256" key="1">
    <source>
        <dbReference type="ARBA" id="ARBA00022574"/>
    </source>
</evidence>
<feature type="non-terminal residue" evidence="4">
    <location>
        <position position="108"/>
    </location>
</feature>
<gene>
    <name evidence="4" type="ORF">BJ684DRAFT_3069</name>
</gene>
<dbReference type="PROSITE" id="PS50294">
    <property type="entry name" value="WD_REPEATS_REGION"/>
    <property type="match status" value="1"/>
</dbReference>
<feature type="non-terminal residue" evidence="4">
    <location>
        <position position="1"/>
    </location>
</feature>
<dbReference type="InterPro" id="IPR051488">
    <property type="entry name" value="WD_repeat_striatin"/>
</dbReference>
<dbReference type="InterPro" id="IPR001680">
    <property type="entry name" value="WD40_rpt"/>
</dbReference>
<name>A0A4P9Y347_9FUNG</name>